<dbReference type="InterPro" id="IPR036812">
    <property type="entry name" value="NAD(P)_OxRdtase_dom_sf"/>
</dbReference>
<evidence type="ECO:0000313" key="3">
    <source>
        <dbReference type="Proteomes" id="UP000290365"/>
    </source>
</evidence>
<dbReference type="EMBL" id="CP035758">
    <property type="protein sequence ID" value="QBD76831.1"/>
    <property type="molecule type" value="Genomic_DNA"/>
</dbReference>
<organism evidence="2 3">
    <name type="scientific">Ktedonosporobacter rubrisoli</name>
    <dbReference type="NCBI Taxonomy" id="2509675"/>
    <lineage>
        <taxon>Bacteria</taxon>
        <taxon>Bacillati</taxon>
        <taxon>Chloroflexota</taxon>
        <taxon>Ktedonobacteria</taxon>
        <taxon>Ktedonobacterales</taxon>
        <taxon>Ktedonosporobacteraceae</taxon>
        <taxon>Ktedonosporobacter</taxon>
    </lineage>
</organism>
<dbReference type="Proteomes" id="UP000290365">
    <property type="component" value="Chromosome"/>
</dbReference>
<evidence type="ECO:0000313" key="2">
    <source>
        <dbReference type="EMBL" id="QBD76831.1"/>
    </source>
</evidence>
<dbReference type="InterPro" id="IPR023210">
    <property type="entry name" value="NADP_OxRdtase_dom"/>
</dbReference>
<dbReference type="OrthoDB" id="9773828at2"/>
<dbReference type="InterPro" id="IPR053135">
    <property type="entry name" value="AKR2_Oxidoreductase"/>
</dbReference>
<dbReference type="Gene3D" id="3.20.20.100">
    <property type="entry name" value="NADP-dependent oxidoreductase domain"/>
    <property type="match status" value="1"/>
</dbReference>
<protein>
    <submittedName>
        <fullName evidence="2">Aldo/keto reductase</fullName>
    </submittedName>
</protein>
<dbReference type="PANTHER" id="PTHR43312:SF1">
    <property type="entry name" value="NADP-DEPENDENT OXIDOREDUCTASE DOMAIN-CONTAINING PROTEIN"/>
    <property type="match status" value="1"/>
</dbReference>
<dbReference type="CDD" id="cd19086">
    <property type="entry name" value="AKR_AKR11C1"/>
    <property type="match status" value="1"/>
</dbReference>
<sequence length="336" mass="36902">MTAVSPRTLGRSGIEVSALGMGCWPIAGITRIEPGFGGGTFGWGNIDDNESIRALHAARAAGITFFETADVYGGGHSELLLGRAFAERRQDVVLCTKFGFVFDPYTRQMLGRNANPEYVRRACEGSLQRMQTDYIDLYLLHVGEYDTSCLDDICDVLEKLVTAGKIRAYGWCTWPNSLEGVKIMAQREHCAAVEYRLNVLEDAPAMMEVCEEHDLASINLAPLAMGLLTGKITQTSQFPQGDVRHGWNLNAGSEAELLKKAELLREILTSDGRSVVQGALGWLLARNQRTIPIPGFKTVAQVEENAAVLELGPLKQQQMAEIEKLLQRDSAQSRAV</sequence>
<name>A0A4V0YYN4_KTERU</name>
<gene>
    <name evidence="2" type="ORF">EPA93_12780</name>
</gene>
<keyword evidence="3" id="KW-1185">Reference proteome</keyword>
<dbReference type="AlphaFoldDB" id="A0A4V0YYN4"/>
<dbReference type="KEGG" id="kbs:EPA93_12780"/>
<dbReference type="PANTHER" id="PTHR43312">
    <property type="entry name" value="D-THREO-ALDOSE 1-DEHYDROGENASE"/>
    <property type="match status" value="1"/>
</dbReference>
<dbReference type="SUPFAM" id="SSF51430">
    <property type="entry name" value="NAD(P)-linked oxidoreductase"/>
    <property type="match status" value="1"/>
</dbReference>
<accession>A0A4V0YYN4</accession>
<proteinExistence type="predicted"/>
<dbReference type="Pfam" id="PF00248">
    <property type="entry name" value="Aldo_ket_red"/>
    <property type="match status" value="1"/>
</dbReference>
<feature type="domain" description="NADP-dependent oxidoreductase" evidence="1">
    <location>
        <begin position="35"/>
        <end position="326"/>
    </location>
</feature>
<reference evidence="2 3" key="1">
    <citation type="submission" date="2019-01" db="EMBL/GenBank/DDBJ databases">
        <title>Ktedonosporobacter rubrisoli SCAWS-G2.</title>
        <authorList>
            <person name="Huang Y."/>
            <person name="Yan B."/>
        </authorList>
    </citation>
    <scope>NUCLEOTIDE SEQUENCE [LARGE SCALE GENOMIC DNA]</scope>
    <source>
        <strain evidence="2 3">SCAWS-G2</strain>
    </source>
</reference>
<evidence type="ECO:0000259" key="1">
    <source>
        <dbReference type="Pfam" id="PF00248"/>
    </source>
</evidence>
<dbReference type="RefSeq" id="WP_129887895.1">
    <property type="nucleotide sequence ID" value="NZ_CP035758.1"/>
</dbReference>